<dbReference type="GO" id="GO:0005684">
    <property type="term" value="C:U2-type spliceosomal complex"/>
    <property type="evidence" value="ECO:0007669"/>
    <property type="project" value="TreeGrafter"/>
</dbReference>
<reference evidence="3" key="1">
    <citation type="journal article" date="2020" name="Stud. Mycol.">
        <title>101 Dothideomycetes genomes: a test case for predicting lifestyles and emergence of pathogens.</title>
        <authorList>
            <person name="Haridas S."/>
            <person name="Albert R."/>
            <person name="Binder M."/>
            <person name="Bloem J."/>
            <person name="Labutti K."/>
            <person name="Salamov A."/>
            <person name="Andreopoulos B."/>
            <person name="Baker S."/>
            <person name="Barry K."/>
            <person name="Bills G."/>
            <person name="Bluhm B."/>
            <person name="Cannon C."/>
            <person name="Castanera R."/>
            <person name="Culley D."/>
            <person name="Daum C."/>
            <person name="Ezra D."/>
            <person name="Gonzalez J."/>
            <person name="Henrissat B."/>
            <person name="Kuo A."/>
            <person name="Liang C."/>
            <person name="Lipzen A."/>
            <person name="Lutzoni F."/>
            <person name="Magnuson J."/>
            <person name="Mondo S."/>
            <person name="Nolan M."/>
            <person name="Ohm R."/>
            <person name="Pangilinan J."/>
            <person name="Park H.-J."/>
            <person name="Ramirez L."/>
            <person name="Alfaro M."/>
            <person name="Sun H."/>
            <person name="Tritt A."/>
            <person name="Yoshinaga Y."/>
            <person name="Zwiers L.-H."/>
            <person name="Turgeon B."/>
            <person name="Goodwin S."/>
            <person name="Spatafora J."/>
            <person name="Crous P."/>
            <person name="Grigoriev I."/>
        </authorList>
    </citation>
    <scope>NUCLEOTIDE SEQUENCE</scope>
    <source>
        <strain evidence="3">CBS 125425</strain>
    </source>
</reference>
<feature type="region of interest" description="Disordered" evidence="2">
    <location>
        <begin position="245"/>
        <end position="270"/>
    </location>
</feature>
<dbReference type="PANTHER" id="PTHR12111:SF2">
    <property type="entry name" value="SPLICING FACTOR YJU2B-RELATED"/>
    <property type="match status" value="1"/>
</dbReference>
<dbReference type="EMBL" id="ML996245">
    <property type="protein sequence ID" value="KAF2729445.1"/>
    <property type="molecule type" value="Genomic_DNA"/>
</dbReference>
<evidence type="ECO:0000256" key="1">
    <source>
        <dbReference type="ARBA" id="ARBA00005595"/>
    </source>
</evidence>
<evidence type="ECO:0000313" key="4">
    <source>
        <dbReference type="Proteomes" id="UP000799444"/>
    </source>
</evidence>
<organism evidence="3 4">
    <name type="scientific">Polyplosphaeria fusca</name>
    <dbReference type="NCBI Taxonomy" id="682080"/>
    <lineage>
        <taxon>Eukaryota</taxon>
        <taxon>Fungi</taxon>
        <taxon>Dikarya</taxon>
        <taxon>Ascomycota</taxon>
        <taxon>Pezizomycotina</taxon>
        <taxon>Dothideomycetes</taxon>
        <taxon>Pleosporomycetidae</taxon>
        <taxon>Pleosporales</taxon>
        <taxon>Tetraplosphaeriaceae</taxon>
        <taxon>Polyplosphaeria</taxon>
    </lineage>
</organism>
<gene>
    <name evidence="3" type="ORF">EJ04DRAFT_502376</name>
</gene>
<dbReference type="Proteomes" id="UP000799444">
    <property type="component" value="Unassembled WGS sequence"/>
</dbReference>
<dbReference type="GO" id="GO:0000398">
    <property type="term" value="P:mRNA splicing, via spliceosome"/>
    <property type="evidence" value="ECO:0007669"/>
    <property type="project" value="InterPro"/>
</dbReference>
<name>A0A9P4QPP7_9PLEO</name>
<protein>
    <submittedName>
        <fullName evidence="3">DUF572-domain-containing protein</fullName>
    </submittedName>
</protein>
<dbReference type="OrthoDB" id="360327at2759"/>
<dbReference type="GO" id="GO:0071014">
    <property type="term" value="C:post-mRNA release spliceosomal complex"/>
    <property type="evidence" value="ECO:0007669"/>
    <property type="project" value="TreeGrafter"/>
</dbReference>
<feature type="compositionally biased region" description="Basic and acidic residues" evidence="2">
    <location>
        <begin position="113"/>
        <end position="124"/>
    </location>
</feature>
<feature type="compositionally biased region" description="Basic and acidic residues" evidence="2">
    <location>
        <begin position="311"/>
        <end position="335"/>
    </location>
</feature>
<comment type="caution">
    <text evidence="3">The sequence shown here is derived from an EMBL/GenBank/DDBJ whole genome shotgun (WGS) entry which is preliminary data.</text>
</comment>
<feature type="region of interest" description="Disordered" evidence="2">
    <location>
        <begin position="290"/>
        <end position="347"/>
    </location>
</feature>
<proteinExistence type="inferred from homology"/>
<keyword evidence="4" id="KW-1185">Reference proteome</keyword>
<evidence type="ECO:0000313" key="3">
    <source>
        <dbReference type="EMBL" id="KAF2729445.1"/>
    </source>
</evidence>
<dbReference type="Pfam" id="PF04502">
    <property type="entry name" value="Saf4_Yju2"/>
    <property type="match status" value="1"/>
</dbReference>
<dbReference type="InterPro" id="IPR007590">
    <property type="entry name" value="Saf4/Yju2"/>
</dbReference>
<feature type="compositionally biased region" description="Basic and acidic residues" evidence="2">
    <location>
        <begin position="131"/>
        <end position="156"/>
    </location>
</feature>
<dbReference type="PANTHER" id="PTHR12111">
    <property type="entry name" value="SPLICING FACTOR YJU2"/>
    <property type="match status" value="1"/>
</dbReference>
<accession>A0A9P4QPP7</accession>
<comment type="similarity">
    <text evidence="1">Belongs to the CWC16 family.</text>
</comment>
<feature type="region of interest" description="Disordered" evidence="2">
    <location>
        <begin position="113"/>
        <end position="156"/>
    </location>
</feature>
<evidence type="ECO:0000256" key="2">
    <source>
        <dbReference type="SAM" id="MobiDB-lite"/>
    </source>
</evidence>
<dbReference type="AlphaFoldDB" id="A0A9P4QPP7"/>
<sequence>MQGFNMGRYYPPDEHRPPTFNTTSHPLGSRARHLASGILTVRFELPFAVWCTTCKPESLVGQGVRFNAQKRRVGMYYSTPIWGFRMKHTECGGWWEIWTDPENAEYKVVEGGRRRDYGGDKDDGGDGVLSEGERERRREDAFAGLEGRREEERGKRERGRRVEELLERAEVWRDGYERNREMRKRFRGERKVIEGERREVEGLQEKLSFGFEVLGEVEGDRVMAGMVEFGRGREDGGEAMRKSLFEKRGERGVGRGGAKKKLKAEVAGEKSRRNLQEALVGNTRVAMDPFLAEGSRTSKASAGLIPGLKRKREDGPATSRGSEEDTTRDSDEKKPASIGALVDYDSD</sequence>